<accession>A0A1G8ITQ4</accession>
<keyword evidence="1" id="KW-0812">Transmembrane</keyword>
<organism evidence="2 3">
    <name type="scientific">Sinosporangium album</name>
    <dbReference type="NCBI Taxonomy" id="504805"/>
    <lineage>
        <taxon>Bacteria</taxon>
        <taxon>Bacillati</taxon>
        <taxon>Actinomycetota</taxon>
        <taxon>Actinomycetes</taxon>
        <taxon>Streptosporangiales</taxon>
        <taxon>Streptosporangiaceae</taxon>
        <taxon>Sinosporangium</taxon>
    </lineage>
</organism>
<keyword evidence="3" id="KW-1185">Reference proteome</keyword>
<dbReference type="EMBL" id="FNCN01000039">
    <property type="protein sequence ID" value="SDI22256.1"/>
    <property type="molecule type" value="Genomic_DNA"/>
</dbReference>
<dbReference type="STRING" id="504805.SAMN05421505_1399"/>
<gene>
    <name evidence="2" type="ORF">SAMN05421505_1399</name>
</gene>
<keyword evidence="1" id="KW-1133">Transmembrane helix</keyword>
<name>A0A1G8ITQ4_9ACTN</name>
<sequence length="87" mass="9088">MTRGGRASSVVGMRNPLTFAGFLLVVVGVSGALDHVAAQPLMGLVLNALNRHVIEPAPVFDGYELYANLGVAGLGALMLLASRRARE</sequence>
<dbReference type="AlphaFoldDB" id="A0A1G8ITQ4"/>
<reference evidence="2 3" key="1">
    <citation type="submission" date="2016-10" db="EMBL/GenBank/DDBJ databases">
        <authorList>
            <person name="de Groot N.N."/>
        </authorList>
    </citation>
    <scope>NUCLEOTIDE SEQUENCE [LARGE SCALE GENOMIC DNA]</scope>
    <source>
        <strain evidence="2 3">CPCC 201354</strain>
    </source>
</reference>
<keyword evidence="1" id="KW-0472">Membrane</keyword>
<feature type="transmembrane region" description="Helical" evidence="1">
    <location>
        <begin position="65"/>
        <end position="82"/>
    </location>
</feature>
<evidence type="ECO:0000256" key="1">
    <source>
        <dbReference type="SAM" id="Phobius"/>
    </source>
</evidence>
<evidence type="ECO:0000313" key="2">
    <source>
        <dbReference type="EMBL" id="SDI22256.1"/>
    </source>
</evidence>
<evidence type="ECO:0000313" key="3">
    <source>
        <dbReference type="Proteomes" id="UP000198923"/>
    </source>
</evidence>
<protein>
    <submittedName>
        <fullName evidence="2">Uncharacterized protein</fullName>
    </submittedName>
</protein>
<proteinExistence type="predicted"/>
<dbReference type="Proteomes" id="UP000198923">
    <property type="component" value="Unassembled WGS sequence"/>
</dbReference>